<proteinExistence type="predicted"/>
<keyword evidence="2" id="KW-1185">Reference proteome</keyword>
<protein>
    <submittedName>
        <fullName evidence="1">Uncharacterized protein</fullName>
    </submittedName>
</protein>
<evidence type="ECO:0000313" key="1">
    <source>
        <dbReference type="EMBL" id="KRZ50064.1"/>
    </source>
</evidence>
<accession>A0A0V1KS04</accession>
<organism evidence="1 2">
    <name type="scientific">Trichinella nativa</name>
    <dbReference type="NCBI Taxonomy" id="6335"/>
    <lineage>
        <taxon>Eukaryota</taxon>
        <taxon>Metazoa</taxon>
        <taxon>Ecdysozoa</taxon>
        <taxon>Nematoda</taxon>
        <taxon>Enoplea</taxon>
        <taxon>Dorylaimia</taxon>
        <taxon>Trichinellida</taxon>
        <taxon>Trichinellidae</taxon>
        <taxon>Trichinella</taxon>
    </lineage>
</organism>
<evidence type="ECO:0000313" key="2">
    <source>
        <dbReference type="Proteomes" id="UP000054721"/>
    </source>
</evidence>
<sequence length="102" mass="11819">MRISSAQCLLCLFKLFKKAIFMPNDQNTIKTTVGLRWLRVLIFYLTYSSLAQLYYSSIDVPNVVFKARQHLVDNAAVVVVGRAGRRYDLVYVPYAVGLRQWR</sequence>
<reference evidence="1 2" key="1">
    <citation type="submission" date="2015-05" db="EMBL/GenBank/DDBJ databases">
        <title>Evolution of Trichinella species and genotypes.</title>
        <authorList>
            <person name="Korhonen P.K."/>
            <person name="Edoardo P."/>
            <person name="Giuseppe L.R."/>
            <person name="Gasser R.B."/>
        </authorList>
    </citation>
    <scope>NUCLEOTIDE SEQUENCE [LARGE SCALE GENOMIC DNA]</scope>
    <source>
        <strain evidence="1">ISS10</strain>
    </source>
</reference>
<name>A0A0V1KS04_9BILA</name>
<dbReference type="Proteomes" id="UP000054721">
    <property type="component" value="Unassembled WGS sequence"/>
</dbReference>
<dbReference type="AlphaFoldDB" id="A0A0V1KS04"/>
<comment type="caution">
    <text evidence="1">The sequence shown here is derived from an EMBL/GenBank/DDBJ whole genome shotgun (WGS) entry which is preliminary data.</text>
</comment>
<dbReference type="EMBL" id="JYDW01000280">
    <property type="protein sequence ID" value="KRZ50064.1"/>
    <property type="molecule type" value="Genomic_DNA"/>
</dbReference>
<gene>
    <name evidence="1" type="ORF">T02_12115</name>
</gene>